<organism evidence="1 2">
    <name type="scientific">Paenibacillus flagellatus</name>
    <dbReference type="NCBI Taxonomy" id="2211139"/>
    <lineage>
        <taxon>Bacteria</taxon>
        <taxon>Bacillati</taxon>
        <taxon>Bacillota</taxon>
        <taxon>Bacilli</taxon>
        <taxon>Bacillales</taxon>
        <taxon>Paenibacillaceae</taxon>
        <taxon>Paenibacillus</taxon>
    </lineage>
</organism>
<dbReference type="EMBL" id="QJVJ01000012">
    <property type="protein sequence ID" value="PYI51657.1"/>
    <property type="molecule type" value="Genomic_DNA"/>
</dbReference>
<reference evidence="1 2" key="1">
    <citation type="submission" date="2018-05" db="EMBL/GenBank/DDBJ databases">
        <title>Paenibacillus flagellatus sp. nov., isolated from selenium mineral soil.</title>
        <authorList>
            <person name="Dai X."/>
        </authorList>
    </citation>
    <scope>NUCLEOTIDE SEQUENCE [LARGE SCALE GENOMIC DNA]</scope>
    <source>
        <strain evidence="1 2">DXL2</strain>
    </source>
</reference>
<evidence type="ECO:0000313" key="2">
    <source>
        <dbReference type="Proteomes" id="UP000247476"/>
    </source>
</evidence>
<dbReference type="Gene3D" id="2.115.10.20">
    <property type="entry name" value="Glycosyl hydrolase domain, family 43"/>
    <property type="match status" value="1"/>
</dbReference>
<dbReference type="GO" id="GO:0016787">
    <property type="term" value="F:hydrolase activity"/>
    <property type="evidence" value="ECO:0007669"/>
    <property type="project" value="UniProtKB-KW"/>
</dbReference>
<keyword evidence="2" id="KW-1185">Reference proteome</keyword>
<name>A0A2V5KLG9_9BACL</name>
<dbReference type="SUPFAM" id="SSF75005">
    <property type="entry name" value="Arabinanase/levansucrase/invertase"/>
    <property type="match status" value="2"/>
</dbReference>
<dbReference type="OrthoDB" id="9794572at2"/>
<gene>
    <name evidence="1" type="ORF">DLM86_24420</name>
</gene>
<sequence>MDQLLPAPIHGGFKMKDYWVWCGSVIVGEDGRFHMFASRWPKYLPMHPGWLDQSEIVRAVSDCPEGPYEFQEVVLPARGAEHWDGRMTHNPHITKHGDTYLLFYTGSTHPFPSVKPGESFGLADPRCIVSRSNKRVGLATSISIYGPWRRMDHPILPTRAEKFDSFLTSNPAPAVNRDGSVLLIYKARRYRGIEPGGFTLGVASADRYDGPYKVLEDEPLFASKGVQLEDPFIWVSSSGYEMIAKDMNGSICGELHGGIHACSKDGIRWEWKENPKAYSRTVRWEDGTVRTMGCLERPFLLIRNGKPTHLFAATADGSGGFANASNTWNMVIPIRS</sequence>
<proteinExistence type="predicted"/>
<dbReference type="AlphaFoldDB" id="A0A2V5KLG9"/>
<protein>
    <submittedName>
        <fullName evidence="1">Glycosyl hydrolase family 43</fullName>
    </submittedName>
</protein>
<keyword evidence="1" id="KW-0378">Hydrolase</keyword>
<accession>A0A2V5KLG9</accession>
<dbReference type="CDD" id="cd08994">
    <property type="entry name" value="GH43_62_32_68_117_130-like"/>
    <property type="match status" value="1"/>
</dbReference>
<dbReference type="Proteomes" id="UP000247476">
    <property type="component" value="Unassembled WGS sequence"/>
</dbReference>
<evidence type="ECO:0000313" key="1">
    <source>
        <dbReference type="EMBL" id="PYI51657.1"/>
    </source>
</evidence>
<comment type="caution">
    <text evidence="1">The sequence shown here is derived from an EMBL/GenBank/DDBJ whole genome shotgun (WGS) entry which is preliminary data.</text>
</comment>
<dbReference type="InterPro" id="IPR023296">
    <property type="entry name" value="Glyco_hydro_beta-prop_sf"/>
</dbReference>